<dbReference type="PANTHER" id="PTHR34351">
    <property type="entry name" value="SLR1927 PROTEIN-RELATED"/>
    <property type="match status" value="1"/>
</dbReference>
<keyword evidence="1" id="KW-0472">Membrane</keyword>
<dbReference type="Pfam" id="PF01882">
    <property type="entry name" value="DUF58"/>
    <property type="match status" value="1"/>
</dbReference>
<dbReference type="InterPro" id="IPR002881">
    <property type="entry name" value="DUF58"/>
</dbReference>
<evidence type="ECO:0000313" key="4">
    <source>
        <dbReference type="Proteomes" id="UP000654345"/>
    </source>
</evidence>
<keyword evidence="4" id="KW-1185">Reference proteome</keyword>
<proteinExistence type="predicted"/>
<keyword evidence="1" id="KW-1133">Transmembrane helix</keyword>
<comment type="caution">
    <text evidence="3">The sequence shown here is derived from an EMBL/GenBank/DDBJ whole genome shotgun (WGS) entry which is preliminary data.</text>
</comment>
<feature type="transmembrane region" description="Helical" evidence="1">
    <location>
        <begin position="21"/>
        <end position="38"/>
    </location>
</feature>
<evidence type="ECO:0000259" key="2">
    <source>
        <dbReference type="Pfam" id="PF01882"/>
    </source>
</evidence>
<evidence type="ECO:0000256" key="1">
    <source>
        <dbReference type="SAM" id="Phobius"/>
    </source>
</evidence>
<keyword evidence="1" id="KW-0812">Transmembrane</keyword>
<dbReference type="PANTHER" id="PTHR34351:SF2">
    <property type="entry name" value="DUF58 DOMAIN-CONTAINING PROTEIN"/>
    <property type="match status" value="1"/>
</dbReference>
<name>A0ABQ3UWJ8_9CHLR</name>
<feature type="domain" description="DUF58" evidence="2">
    <location>
        <begin position="221"/>
        <end position="304"/>
    </location>
</feature>
<evidence type="ECO:0000313" key="3">
    <source>
        <dbReference type="EMBL" id="GHO56957.1"/>
    </source>
</evidence>
<protein>
    <recommendedName>
        <fullName evidence="2">DUF58 domain-containing protein</fullName>
    </recommendedName>
</protein>
<gene>
    <name evidence="3" type="ORF">KSB_54320</name>
</gene>
<accession>A0ABQ3UWJ8</accession>
<reference evidence="3 4" key="1">
    <citation type="journal article" date="2021" name="Int. J. Syst. Evol. Microbiol.">
        <title>Reticulibacter mediterranei gen. nov., sp. nov., within the new family Reticulibacteraceae fam. nov., and Ktedonospora formicarum gen. nov., sp. nov., Ktedonobacter robiniae sp. nov., Dictyobacter formicarum sp. nov. and Dictyobacter arantiisoli sp. nov., belonging to the class Ktedonobacteria.</title>
        <authorList>
            <person name="Yabe S."/>
            <person name="Zheng Y."/>
            <person name="Wang C.M."/>
            <person name="Sakai Y."/>
            <person name="Abe K."/>
            <person name="Yokota A."/>
            <person name="Donadio S."/>
            <person name="Cavaletti L."/>
            <person name="Monciardini P."/>
        </authorList>
    </citation>
    <scope>NUCLEOTIDE SEQUENCE [LARGE SCALE GENOMIC DNA]</scope>
    <source>
        <strain evidence="3 4">SOSP1-30</strain>
    </source>
</reference>
<dbReference type="EMBL" id="BNJG01000002">
    <property type="protein sequence ID" value="GHO56957.1"/>
    <property type="molecule type" value="Genomic_DNA"/>
</dbReference>
<organism evidence="3 4">
    <name type="scientific">Ktedonobacter robiniae</name>
    <dbReference type="NCBI Taxonomy" id="2778365"/>
    <lineage>
        <taxon>Bacteria</taxon>
        <taxon>Bacillati</taxon>
        <taxon>Chloroflexota</taxon>
        <taxon>Ktedonobacteria</taxon>
        <taxon>Ktedonobacterales</taxon>
        <taxon>Ktedonobacteraceae</taxon>
        <taxon>Ktedonobacter</taxon>
    </lineage>
</organism>
<sequence>MNIQDAYEANFYREILKQRRSWYLVACILFVVSGLSRQPLPLQAGVFTLVIAIVPDLYFRYALRHLLVRQRVDRKKLFLGEQVTLTMSIENRKWLPLPWVQMDNTISPPLVILKKVETRLQAVPRETFTSSWLLWSYQRVTQRFTMSAYVRGCHIFGPLKLRCSDPLGWLERELLLPASEEVVVYPLIAPLESLGLPSKFLMGDYIGPRQLLEDPLWFAGIRAYQPGDDLRRIDWKATARTGELCSRIYESTTRRQLLLLLDTRAYSPQLQGPDSALQEFCISMAASLAMWGLEEGYKVGLLANCALATPSHALSSVVNTDQEGDAETTDMSNAVDYSVPGVSVPFGLNYEQAEDLLTMLACLTPDQHMPMEYVLENGYEMFARGTTILLISATQTLSEDTLELLQEQQRHECAVHLVLVGEPEERRELPGIEDFSCYYPGGKEKWHEVTHAINDAQGTLVGRSAVHLQLD</sequence>
<dbReference type="Proteomes" id="UP000654345">
    <property type="component" value="Unassembled WGS sequence"/>
</dbReference>